<evidence type="ECO:0000256" key="5">
    <source>
        <dbReference type="ARBA" id="ARBA00038359"/>
    </source>
</evidence>
<dbReference type="AlphaFoldDB" id="A0A9W9JKQ1"/>
<evidence type="ECO:0000256" key="4">
    <source>
        <dbReference type="ARBA" id="ARBA00023136"/>
    </source>
</evidence>
<accession>A0A9W9JKQ1</accession>
<dbReference type="EMBL" id="JAPQKR010000014">
    <property type="protein sequence ID" value="KAJ5198704.1"/>
    <property type="molecule type" value="Genomic_DNA"/>
</dbReference>
<evidence type="ECO:0000256" key="1">
    <source>
        <dbReference type="ARBA" id="ARBA00004141"/>
    </source>
</evidence>
<dbReference type="Proteomes" id="UP001150904">
    <property type="component" value="Unassembled WGS sequence"/>
</dbReference>
<proteinExistence type="inferred from homology"/>
<name>A0A9W9JKQ1_9EURO</name>
<dbReference type="PANTHER" id="PTHR33048:SF47">
    <property type="entry name" value="INTEGRAL MEMBRANE PROTEIN-RELATED"/>
    <property type="match status" value="1"/>
</dbReference>
<feature type="transmembrane region" description="Helical" evidence="6">
    <location>
        <begin position="254"/>
        <end position="278"/>
    </location>
</feature>
<gene>
    <name evidence="8" type="ORF">N7498_007821</name>
</gene>
<comment type="subcellular location">
    <subcellularLocation>
        <location evidence="1">Membrane</location>
        <topology evidence="1">Multi-pass membrane protein</topology>
    </subcellularLocation>
</comment>
<reference evidence="8" key="2">
    <citation type="journal article" date="2023" name="IMA Fungus">
        <title>Comparative genomic study of the Penicillium genus elucidates a diverse pangenome and 15 lateral gene transfer events.</title>
        <authorList>
            <person name="Petersen C."/>
            <person name="Sorensen T."/>
            <person name="Nielsen M.R."/>
            <person name="Sondergaard T.E."/>
            <person name="Sorensen J.L."/>
            <person name="Fitzpatrick D.A."/>
            <person name="Frisvad J.C."/>
            <person name="Nielsen K.L."/>
        </authorList>
    </citation>
    <scope>NUCLEOTIDE SEQUENCE</scope>
    <source>
        <strain evidence="8">IBT 15544</strain>
    </source>
</reference>
<dbReference type="RefSeq" id="XP_058307132.1">
    <property type="nucleotide sequence ID" value="XM_058454883.1"/>
</dbReference>
<sequence>MCMISGFENKAFGHGSTWSEKIDVYALSKSNSVLACGFPRSRYLKEMTLPGPHYWRNVLIIVPIIGTAIATIFFILRLCCRYVVAQKFRVEDLLMGMELLCTYRVAICQVYSAIQGIGIGQSIWALPREQRLRITLANWILLKFWPSAQVFVKVSVVLFLRRLFGLNKRFRHAATTVIIFVVAWGLTAIIGNTLQCWPVQYFWIKRIEGHCMSGQNTFFLVIGSLSVVEDVVILCLPLPIVWRLHNPTREKIEITLLFSMGCLVCIFSILGLVGLKYYQTDNLNVSSSLNLIWTILELDMAIICGCLLLIKPIFQPFMGIIRKGITRLSESCFDGSKGMIMAKSSFRESGTSEFGIQEVAAAHIRIRKRDNDGLPLRRVAEFRIPDFQDDKDRPP</sequence>
<feature type="transmembrane region" description="Helical" evidence="6">
    <location>
        <begin position="218"/>
        <end position="242"/>
    </location>
</feature>
<keyword evidence="4 6" id="KW-0472">Membrane</keyword>
<reference evidence="8" key="1">
    <citation type="submission" date="2022-12" db="EMBL/GenBank/DDBJ databases">
        <authorList>
            <person name="Petersen C."/>
        </authorList>
    </citation>
    <scope>NUCLEOTIDE SEQUENCE</scope>
    <source>
        <strain evidence="8">IBT 15544</strain>
    </source>
</reference>
<keyword evidence="9" id="KW-1185">Reference proteome</keyword>
<dbReference type="OrthoDB" id="10017208at2759"/>
<keyword evidence="3 6" id="KW-1133">Transmembrane helix</keyword>
<protein>
    <recommendedName>
        <fullName evidence="7">Rhodopsin domain-containing protein</fullName>
    </recommendedName>
</protein>
<feature type="transmembrane region" description="Helical" evidence="6">
    <location>
        <begin position="172"/>
        <end position="191"/>
    </location>
</feature>
<evidence type="ECO:0000256" key="2">
    <source>
        <dbReference type="ARBA" id="ARBA00022692"/>
    </source>
</evidence>
<dbReference type="GeneID" id="83182184"/>
<keyword evidence="2 6" id="KW-0812">Transmembrane</keyword>
<dbReference type="InterPro" id="IPR049326">
    <property type="entry name" value="Rhodopsin_dom_fungi"/>
</dbReference>
<feature type="domain" description="Rhodopsin" evidence="7">
    <location>
        <begin position="76"/>
        <end position="315"/>
    </location>
</feature>
<dbReference type="PANTHER" id="PTHR33048">
    <property type="entry name" value="PTH11-LIKE INTEGRAL MEMBRANE PROTEIN (AFU_ORTHOLOGUE AFUA_5G11245)"/>
    <property type="match status" value="1"/>
</dbReference>
<evidence type="ECO:0000313" key="8">
    <source>
        <dbReference type="EMBL" id="KAJ5198704.1"/>
    </source>
</evidence>
<evidence type="ECO:0000259" key="7">
    <source>
        <dbReference type="Pfam" id="PF20684"/>
    </source>
</evidence>
<organism evidence="8 9">
    <name type="scientific">Penicillium cinerascens</name>
    <dbReference type="NCBI Taxonomy" id="70096"/>
    <lineage>
        <taxon>Eukaryota</taxon>
        <taxon>Fungi</taxon>
        <taxon>Dikarya</taxon>
        <taxon>Ascomycota</taxon>
        <taxon>Pezizomycotina</taxon>
        <taxon>Eurotiomycetes</taxon>
        <taxon>Eurotiomycetidae</taxon>
        <taxon>Eurotiales</taxon>
        <taxon>Aspergillaceae</taxon>
        <taxon>Penicillium</taxon>
    </lineage>
</organism>
<dbReference type="Pfam" id="PF20684">
    <property type="entry name" value="Fung_rhodopsin"/>
    <property type="match status" value="1"/>
</dbReference>
<comment type="caution">
    <text evidence="8">The sequence shown here is derived from an EMBL/GenBank/DDBJ whole genome shotgun (WGS) entry which is preliminary data.</text>
</comment>
<dbReference type="InterPro" id="IPR052337">
    <property type="entry name" value="SAT4-like"/>
</dbReference>
<evidence type="ECO:0000256" key="6">
    <source>
        <dbReference type="SAM" id="Phobius"/>
    </source>
</evidence>
<feature type="transmembrane region" description="Helical" evidence="6">
    <location>
        <begin position="54"/>
        <end position="80"/>
    </location>
</feature>
<feature type="transmembrane region" description="Helical" evidence="6">
    <location>
        <begin position="290"/>
        <end position="310"/>
    </location>
</feature>
<evidence type="ECO:0000313" key="9">
    <source>
        <dbReference type="Proteomes" id="UP001150904"/>
    </source>
</evidence>
<dbReference type="GO" id="GO:0016020">
    <property type="term" value="C:membrane"/>
    <property type="evidence" value="ECO:0007669"/>
    <property type="project" value="UniProtKB-SubCell"/>
</dbReference>
<comment type="similarity">
    <text evidence="5">Belongs to the SAT4 family.</text>
</comment>
<evidence type="ECO:0000256" key="3">
    <source>
        <dbReference type="ARBA" id="ARBA00022989"/>
    </source>
</evidence>